<keyword evidence="3" id="KW-1185">Reference proteome</keyword>
<protein>
    <submittedName>
        <fullName evidence="2">Class I SAM-dependent methyltransferase</fullName>
    </submittedName>
</protein>
<accession>A0A6L9SA67</accession>
<name>A0A6L9SA67_9ACTN</name>
<dbReference type="Proteomes" id="UP000475214">
    <property type="component" value="Unassembled WGS sequence"/>
</dbReference>
<dbReference type="InterPro" id="IPR050508">
    <property type="entry name" value="Methyltransf_Superfamily"/>
</dbReference>
<evidence type="ECO:0000313" key="3">
    <source>
        <dbReference type="Proteomes" id="UP000475214"/>
    </source>
</evidence>
<dbReference type="CDD" id="cd02440">
    <property type="entry name" value="AdoMet_MTases"/>
    <property type="match status" value="1"/>
</dbReference>
<dbReference type="RefSeq" id="WP_163740160.1">
    <property type="nucleotide sequence ID" value="NZ_JAAGOA010000012.1"/>
</dbReference>
<dbReference type="Pfam" id="PF08241">
    <property type="entry name" value="Methyltransf_11"/>
    <property type="match status" value="1"/>
</dbReference>
<sequence length="261" mass="29160">MPVLDRPRYDGHAEWYDEWSSEAASQHGRIVSALLGPGTGRCLDLGCGTGRYLDVLRSTGRTVVGIDISADQLRVARRRTRALIRGDAARLPFADGTFETVVATWVSTDVDDFRGTVGEVARVLVPGGLFLFYGVHPCFNGPFVEWADDERRIIHPTYRRAGWHERAPWWNGGGIRDRVGMRHVPLADLVNAIIAARLSIARVAEPDRDAWGMSHPGPAQPSPGKTAPRFRVCLPCSPIDPRSRVEAPELRWRLWRSSRMF</sequence>
<keyword evidence="2" id="KW-0808">Transferase</keyword>
<comment type="caution">
    <text evidence="2">The sequence shown here is derived from an EMBL/GenBank/DDBJ whole genome shotgun (WGS) entry which is preliminary data.</text>
</comment>
<dbReference type="SUPFAM" id="SSF53335">
    <property type="entry name" value="S-adenosyl-L-methionine-dependent methyltransferases"/>
    <property type="match status" value="1"/>
</dbReference>
<reference evidence="2 3" key="1">
    <citation type="submission" date="2020-02" db="EMBL/GenBank/DDBJ databases">
        <authorList>
            <person name="Li X.-J."/>
            <person name="Han X.-M."/>
        </authorList>
    </citation>
    <scope>NUCLEOTIDE SEQUENCE [LARGE SCALE GENOMIC DNA]</scope>
    <source>
        <strain evidence="2 3">CCTCC AB 2017055</strain>
    </source>
</reference>
<dbReference type="EMBL" id="JAAGOA010000012">
    <property type="protein sequence ID" value="NEE01999.1"/>
    <property type="molecule type" value="Genomic_DNA"/>
</dbReference>
<evidence type="ECO:0000259" key="1">
    <source>
        <dbReference type="Pfam" id="PF08241"/>
    </source>
</evidence>
<feature type="domain" description="Methyltransferase type 11" evidence="1">
    <location>
        <begin position="43"/>
        <end position="132"/>
    </location>
</feature>
<dbReference type="InterPro" id="IPR029063">
    <property type="entry name" value="SAM-dependent_MTases_sf"/>
</dbReference>
<proteinExistence type="predicted"/>
<dbReference type="AlphaFoldDB" id="A0A6L9SA67"/>
<keyword evidence="2" id="KW-0489">Methyltransferase</keyword>
<dbReference type="InterPro" id="IPR013216">
    <property type="entry name" value="Methyltransf_11"/>
</dbReference>
<evidence type="ECO:0000313" key="2">
    <source>
        <dbReference type="EMBL" id="NEE01999.1"/>
    </source>
</evidence>
<dbReference type="Gene3D" id="3.40.50.150">
    <property type="entry name" value="Vaccinia Virus protein VP39"/>
    <property type="match status" value="1"/>
</dbReference>
<organism evidence="2 3">
    <name type="scientific">Phytoactinopolyspora halotolerans</name>
    <dbReference type="NCBI Taxonomy" id="1981512"/>
    <lineage>
        <taxon>Bacteria</taxon>
        <taxon>Bacillati</taxon>
        <taxon>Actinomycetota</taxon>
        <taxon>Actinomycetes</taxon>
        <taxon>Jiangellales</taxon>
        <taxon>Jiangellaceae</taxon>
        <taxon>Phytoactinopolyspora</taxon>
    </lineage>
</organism>
<gene>
    <name evidence="2" type="ORF">G1H10_17630</name>
</gene>
<dbReference type="GO" id="GO:0008757">
    <property type="term" value="F:S-adenosylmethionine-dependent methyltransferase activity"/>
    <property type="evidence" value="ECO:0007669"/>
    <property type="project" value="InterPro"/>
</dbReference>
<dbReference type="GO" id="GO:0032259">
    <property type="term" value="P:methylation"/>
    <property type="evidence" value="ECO:0007669"/>
    <property type="project" value="UniProtKB-KW"/>
</dbReference>
<dbReference type="PANTHER" id="PTHR42912">
    <property type="entry name" value="METHYLTRANSFERASE"/>
    <property type="match status" value="1"/>
</dbReference>